<sequence length="200" mass="20144">MAAVSGKRGPMSWVRGPMEEQSVVPAPSDGPAPAARPSVRPGDPSAAPAGAEPARLPSATRFPGAAVSWVGAHGGAGCTTLARLLGGADVGVRWPDPARGEPARMIVVARTHASGIQAASSVLDALRTAAPAPAAEAAAVVLVADAPGRLPAELARRVRVLGSVATVHRVPWVPAWRLGTRPGQPPREVLALADLIGPPA</sequence>
<protein>
    <submittedName>
        <fullName evidence="2">Uncharacterized protein</fullName>
    </submittedName>
</protein>
<gene>
    <name evidence="2" type="ORF">FHX78_12130</name>
</gene>
<evidence type="ECO:0000313" key="2">
    <source>
        <dbReference type="EMBL" id="TWF74098.1"/>
    </source>
</evidence>
<reference evidence="2 3" key="1">
    <citation type="submission" date="2019-06" db="EMBL/GenBank/DDBJ databases">
        <title>Sequencing the genomes of 1000 actinobacteria strains.</title>
        <authorList>
            <person name="Klenk H.-P."/>
        </authorList>
    </citation>
    <scope>NUCLEOTIDE SEQUENCE [LARGE SCALE GENOMIC DNA]</scope>
    <source>
        <strain evidence="2 3">DSM 41695</strain>
    </source>
</reference>
<dbReference type="OrthoDB" id="4549550at2"/>
<comment type="caution">
    <text evidence="2">The sequence shown here is derived from an EMBL/GenBank/DDBJ whole genome shotgun (WGS) entry which is preliminary data.</text>
</comment>
<dbReference type="AlphaFoldDB" id="A0A561SGV8"/>
<dbReference type="InterPro" id="IPR046609">
    <property type="entry name" value="DUF6668"/>
</dbReference>
<accession>A0A561SGV8</accession>
<dbReference type="Proteomes" id="UP000316603">
    <property type="component" value="Unassembled WGS sequence"/>
</dbReference>
<evidence type="ECO:0000313" key="3">
    <source>
        <dbReference type="Proteomes" id="UP000316603"/>
    </source>
</evidence>
<feature type="region of interest" description="Disordered" evidence="1">
    <location>
        <begin position="1"/>
        <end position="57"/>
    </location>
</feature>
<keyword evidence="3" id="KW-1185">Reference proteome</keyword>
<dbReference type="Pfam" id="PF20373">
    <property type="entry name" value="DUF6668"/>
    <property type="match status" value="1"/>
</dbReference>
<name>A0A561SGV8_9ACTN</name>
<dbReference type="EMBL" id="VIWV01000002">
    <property type="protein sequence ID" value="TWF74098.1"/>
    <property type="molecule type" value="Genomic_DNA"/>
</dbReference>
<dbReference type="RefSeq" id="WP_145872408.1">
    <property type="nucleotide sequence ID" value="NZ_VIWV01000002.1"/>
</dbReference>
<proteinExistence type="predicted"/>
<organism evidence="2 3">
    <name type="scientific">Streptomyces capillispiralis</name>
    <dbReference type="NCBI Taxonomy" id="68182"/>
    <lineage>
        <taxon>Bacteria</taxon>
        <taxon>Bacillati</taxon>
        <taxon>Actinomycetota</taxon>
        <taxon>Actinomycetes</taxon>
        <taxon>Kitasatosporales</taxon>
        <taxon>Streptomycetaceae</taxon>
        <taxon>Streptomyces</taxon>
    </lineage>
</organism>
<evidence type="ECO:0000256" key="1">
    <source>
        <dbReference type="SAM" id="MobiDB-lite"/>
    </source>
</evidence>